<sequence>MSETAKRLLRRIEAIDTAAAENRTRAEAYRRMTEELDAATGTATSPDGVVTVVAGPDGSVKEITFSGQVRAVQPAELSAGLLHTIAQARAAAARAQAEMVRRVLGDTELLDEVLAENARMFGDQRPVDPDPRAPSAVAVVQDGRPRPRAAARRPRPLDDDGFEDFRVLGR</sequence>
<dbReference type="Gene3D" id="3.30.1310.10">
    <property type="entry name" value="Nucleoid-associated protein YbaB-like domain"/>
    <property type="match status" value="1"/>
</dbReference>
<dbReference type="InterPro" id="IPR036894">
    <property type="entry name" value="YbaB-like_sf"/>
</dbReference>
<dbReference type="Pfam" id="PF02575">
    <property type="entry name" value="YbaB_DNA_bd"/>
    <property type="match status" value="1"/>
</dbReference>
<evidence type="ECO:0000256" key="1">
    <source>
        <dbReference type="SAM" id="MobiDB-lite"/>
    </source>
</evidence>
<dbReference type="EMBL" id="SWMS01000002">
    <property type="protein sequence ID" value="TKG72500.1"/>
    <property type="molecule type" value="Genomic_DNA"/>
</dbReference>
<reference evidence="2 3" key="1">
    <citation type="journal article" date="2015" name="Antonie Van Leeuwenhoek">
        <title>Prauserella endophytica sp. nov., an endophytic actinobacterium isolated from Tamarix taklamakanensis.</title>
        <authorList>
            <person name="Liu J.M."/>
            <person name="Habden X."/>
            <person name="Guo L."/>
            <person name="Tuo L."/>
            <person name="Jiang Z.K."/>
            <person name="Liu S.W."/>
            <person name="Liu X.F."/>
            <person name="Chen L."/>
            <person name="Li R.F."/>
            <person name="Zhang Y.Q."/>
            <person name="Sun C.H."/>
        </authorList>
    </citation>
    <scope>NUCLEOTIDE SEQUENCE [LARGE SCALE GENOMIC DNA]</scope>
    <source>
        <strain evidence="2 3">CGMCC 4.7182</strain>
    </source>
</reference>
<protein>
    <submittedName>
        <fullName evidence="2">YbaB/EbfC family nucleoid-associated protein</fullName>
    </submittedName>
</protein>
<name>A0ABY2S9C7_9PSEU</name>
<organism evidence="2 3">
    <name type="scientific">Prauserella endophytica</name>
    <dbReference type="NCBI Taxonomy" id="1592324"/>
    <lineage>
        <taxon>Bacteria</taxon>
        <taxon>Bacillati</taxon>
        <taxon>Actinomycetota</taxon>
        <taxon>Actinomycetes</taxon>
        <taxon>Pseudonocardiales</taxon>
        <taxon>Pseudonocardiaceae</taxon>
        <taxon>Prauserella</taxon>
        <taxon>Prauserella coralliicola group</taxon>
    </lineage>
</organism>
<feature type="region of interest" description="Disordered" evidence="1">
    <location>
        <begin position="122"/>
        <end position="170"/>
    </location>
</feature>
<feature type="compositionally biased region" description="Basic and acidic residues" evidence="1">
    <location>
        <begin position="155"/>
        <end position="170"/>
    </location>
</feature>
<keyword evidence="3" id="KW-1185">Reference proteome</keyword>
<dbReference type="InterPro" id="IPR004401">
    <property type="entry name" value="YbaB/EbfC"/>
</dbReference>
<dbReference type="SUPFAM" id="SSF82607">
    <property type="entry name" value="YbaB-like"/>
    <property type="match status" value="1"/>
</dbReference>
<evidence type="ECO:0000313" key="2">
    <source>
        <dbReference type="EMBL" id="TKG72500.1"/>
    </source>
</evidence>
<dbReference type="RefSeq" id="WP_137093429.1">
    <property type="nucleotide sequence ID" value="NZ_SWMS01000002.1"/>
</dbReference>
<comment type="caution">
    <text evidence="2">The sequence shown here is derived from an EMBL/GenBank/DDBJ whole genome shotgun (WGS) entry which is preliminary data.</text>
</comment>
<proteinExistence type="predicted"/>
<evidence type="ECO:0000313" key="3">
    <source>
        <dbReference type="Proteomes" id="UP000309992"/>
    </source>
</evidence>
<accession>A0ABY2S9C7</accession>
<gene>
    <name evidence="2" type="ORF">FCN18_04400</name>
</gene>
<dbReference type="Proteomes" id="UP000309992">
    <property type="component" value="Unassembled WGS sequence"/>
</dbReference>